<dbReference type="InterPro" id="IPR036986">
    <property type="entry name" value="S4_RNA-bd_sf"/>
</dbReference>
<dbReference type="InterPro" id="IPR006145">
    <property type="entry name" value="PsdUridine_synth_RsuA/RluA"/>
</dbReference>
<accession>A0ABT1WJZ2</accession>
<dbReference type="PROSITE" id="PS01129">
    <property type="entry name" value="PSI_RLU"/>
    <property type="match status" value="1"/>
</dbReference>
<proteinExistence type="inferred from homology"/>
<dbReference type="EC" id="5.4.99.-" evidence="5"/>
<dbReference type="InterPro" id="IPR006224">
    <property type="entry name" value="PsdUridine_synth_RluA-like_CS"/>
</dbReference>
<evidence type="ECO:0000313" key="7">
    <source>
        <dbReference type="EMBL" id="MCQ9208962.1"/>
    </source>
</evidence>
<dbReference type="CDD" id="cd02869">
    <property type="entry name" value="PseudoU_synth_RluA_like"/>
    <property type="match status" value="1"/>
</dbReference>
<dbReference type="SUPFAM" id="SSF55120">
    <property type="entry name" value="Pseudouridine synthase"/>
    <property type="match status" value="1"/>
</dbReference>
<evidence type="ECO:0000313" key="8">
    <source>
        <dbReference type="Proteomes" id="UP001059480"/>
    </source>
</evidence>
<comment type="catalytic activity">
    <reaction evidence="1 5">
        <text>a uridine in RNA = a pseudouridine in RNA</text>
        <dbReference type="Rhea" id="RHEA:48348"/>
        <dbReference type="Rhea" id="RHEA-COMP:12068"/>
        <dbReference type="Rhea" id="RHEA-COMP:12069"/>
        <dbReference type="ChEBI" id="CHEBI:65314"/>
        <dbReference type="ChEBI" id="CHEBI:65315"/>
    </reaction>
</comment>
<evidence type="ECO:0000259" key="6">
    <source>
        <dbReference type="SMART" id="SM00363"/>
    </source>
</evidence>
<protein>
    <recommendedName>
        <fullName evidence="5">Pseudouridine synthase</fullName>
        <ecNumber evidence="5">5.4.99.-</ecNumber>
    </recommendedName>
</protein>
<dbReference type="Gene3D" id="3.30.2350.10">
    <property type="entry name" value="Pseudouridine synthase"/>
    <property type="match status" value="1"/>
</dbReference>
<keyword evidence="3 5" id="KW-0413">Isomerase</keyword>
<comment type="caution">
    <text evidence="7">The sequence shown here is derived from an EMBL/GenBank/DDBJ whole genome shotgun (WGS) entry which is preliminary data.</text>
</comment>
<sequence length="305" mass="34234">MSNNQLTFQISQETGRIDKVLSEQFRDYTRSVIQQWLKQGAVRVNEVPVKANYKVRTGDQITILIPQEEELVVAAEDIPLDIIFEDADLVVVNKPSGMVVHPSKGHSSGTLVNALLHHIGNLSTQGESFRPGIVHRIDKDTSGLLVVAKTPKAHLALSKQLEEHTMQRTYLAIVEGHFAHESGTIDAPLGRSTSNRLKRSVQKNGRAAVTHFTVIETLRDASLLSLQLETGRTHQIRAHMDYIQHPILNDPMYHPASKQATSFGQYLHAKTLGFVHPTSQETMSFEVEPPREFLDKLEELRFDDL</sequence>
<dbReference type="Pfam" id="PF00849">
    <property type="entry name" value="PseudoU_synth_2"/>
    <property type="match status" value="1"/>
</dbReference>
<dbReference type="SUPFAM" id="SSF55174">
    <property type="entry name" value="Alpha-L RNA-binding motif"/>
    <property type="match status" value="1"/>
</dbReference>
<gene>
    <name evidence="7" type="ORF">NPA36_00075</name>
</gene>
<dbReference type="InterPro" id="IPR020103">
    <property type="entry name" value="PsdUridine_synth_cat_dom_sf"/>
</dbReference>
<dbReference type="Pfam" id="PF01479">
    <property type="entry name" value="S4"/>
    <property type="match status" value="1"/>
</dbReference>
<comment type="function">
    <text evidence="5">Responsible for synthesis of pseudouridine from uracil.</text>
</comment>
<dbReference type="SMART" id="SM00363">
    <property type="entry name" value="S4"/>
    <property type="match status" value="1"/>
</dbReference>
<keyword evidence="4" id="KW-0694">RNA-binding</keyword>
<dbReference type="InterPro" id="IPR002942">
    <property type="entry name" value="S4_RNA-bd"/>
</dbReference>
<evidence type="ECO:0000256" key="3">
    <source>
        <dbReference type="ARBA" id="ARBA00023235"/>
    </source>
</evidence>
<dbReference type="NCBIfam" id="TIGR00005">
    <property type="entry name" value="rluA_subfam"/>
    <property type="match status" value="1"/>
</dbReference>
<organism evidence="7 8">
    <name type="scientific">Granulicatella seriolae</name>
    <dbReference type="NCBI Taxonomy" id="2967226"/>
    <lineage>
        <taxon>Bacteria</taxon>
        <taxon>Bacillati</taxon>
        <taxon>Bacillota</taxon>
        <taxon>Bacilli</taxon>
        <taxon>Lactobacillales</taxon>
        <taxon>Carnobacteriaceae</taxon>
        <taxon>Granulicatella</taxon>
    </lineage>
</organism>
<keyword evidence="8" id="KW-1185">Reference proteome</keyword>
<dbReference type="EMBL" id="JANHNZ010000001">
    <property type="protein sequence ID" value="MCQ9208962.1"/>
    <property type="molecule type" value="Genomic_DNA"/>
</dbReference>
<dbReference type="PANTHER" id="PTHR21600">
    <property type="entry name" value="MITOCHONDRIAL RNA PSEUDOURIDINE SYNTHASE"/>
    <property type="match status" value="1"/>
</dbReference>
<evidence type="ECO:0000256" key="4">
    <source>
        <dbReference type="PROSITE-ProRule" id="PRU00182"/>
    </source>
</evidence>
<evidence type="ECO:0000256" key="5">
    <source>
        <dbReference type="RuleBase" id="RU362028"/>
    </source>
</evidence>
<evidence type="ECO:0000256" key="2">
    <source>
        <dbReference type="ARBA" id="ARBA00010876"/>
    </source>
</evidence>
<dbReference type="CDD" id="cd00165">
    <property type="entry name" value="S4"/>
    <property type="match status" value="1"/>
</dbReference>
<reference evidence="7" key="2">
    <citation type="journal article" date="2023" name="Curr. Microbiol.">
        <title>Granulicatella seriolae sp. nov., a Novel Facultative Anaerobe Isolated from Yellowtail Marine Fish.</title>
        <authorList>
            <person name="Lee M."/>
            <person name="Choi Y.J."/>
            <person name="Farooq A."/>
            <person name="Jeong J.B."/>
            <person name="Jung M.Y."/>
        </authorList>
    </citation>
    <scope>NUCLEOTIDE SEQUENCE</scope>
    <source>
        <strain evidence="7">S8</strain>
    </source>
</reference>
<dbReference type="Gene3D" id="3.10.290.10">
    <property type="entry name" value="RNA-binding S4 domain"/>
    <property type="match status" value="1"/>
</dbReference>
<comment type="similarity">
    <text evidence="2 5">Belongs to the pseudouridine synthase RluA family.</text>
</comment>
<dbReference type="InterPro" id="IPR050188">
    <property type="entry name" value="RluA_PseudoU_synthase"/>
</dbReference>
<reference evidence="7" key="3">
    <citation type="journal article" date="2023" name="Microbiol. Resour. Announc.">
        <title>Draft Genome Sequence of Granulicatella sp. Strain S8, Isolated from a Marine Fish, Seriola quinqueradiata.</title>
        <authorList>
            <person name="Lee M."/>
            <person name="Farooq A."/>
            <person name="Jeong J.B."/>
            <person name="Jung M.Y."/>
        </authorList>
    </citation>
    <scope>NUCLEOTIDE SEQUENCE</scope>
    <source>
        <strain evidence="7">S8</strain>
    </source>
</reference>
<dbReference type="RefSeq" id="WP_256944081.1">
    <property type="nucleotide sequence ID" value="NZ_JANHNZ010000001.1"/>
</dbReference>
<reference evidence="7" key="1">
    <citation type="submission" date="2022-07" db="EMBL/GenBank/DDBJ databases">
        <authorList>
            <person name="Jung M.-Y."/>
            <person name="Lee M."/>
        </authorList>
    </citation>
    <scope>NUCLEOTIDE SEQUENCE</scope>
    <source>
        <strain evidence="7">S8</strain>
    </source>
</reference>
<evidence type="ECO:0000256" key="1">
    <source>
        <dbReference type="ARBA" id="ARBA00000073"/>
    </source>
</evidence>
<dbReference type="InterPro" id="IPR006225">
    <property type="entry name" value="PsdUridine_synth_RluC/D"/>
</dbReference>
<dbReference type="PROSITE" id="PS50889">
    <property type="entry name" value="S4"/>
    <property type="match status" value="1"/>
</dbReference>
<dbReference type="Proteomes" id="UP001059480">
    <property type="component" value="Unassembled WGS sequence"/>
</dbReference>
<dbReference type="PANTHER" id="PTHR21600:SF44">
    <property type="entry name" value="RIBOSOMAL LARGE SUBUNIT PSEUDOURIDINE SYNTHASE D"/>
    <property type="match status" value="1"/>
</dbReference>
<feature type="domain" description="RNA-binding S4" evidence="6">
    <location>
        <begin position="15"/>
        <end position="79"/>
    </location>
</feature>
<name>A0ABT1WJZ2_9LACT</name>